<dbReference type="Proteomes" id="UP000320209">
    <property type="component" value="Unassembled WGS sequence"/>
</dbReference>
<feature type="transmembrane region" description="Helical" evidence="6">
    <location>
        <begin position="40"/>
        <end position="73"/>
    </location>
</feature>
<feature type="transmembrane region" description="Helical" evidence="6">
    <location>
        <begin position="85"/>
        <end position="106"/>
    </location>
</feature>
<keyword evidence="4 6" id="KW-1133">Transmembrane helix</keyword>
<keyword evidence="3 6" id="KW-0812">Transmembrane</keyword>
<keyword evidence="5 6" id="KW-0472">Membrane</keyword>
<evidence type="ECO:0000259" key="7">
    <source>
        <dbReference type="Pfam" id="PF05425"/>
    </source>
</evidence>
<dbReference type="EMBL" id="VFOV01000001">
    <property type="protein sequence ID" value="TQL68906.1"/>
    <property type="molecule type" value="Genomic_DNA"/>
</dbReference>
<comment type="subcellular location">
    <subcellularLocation>
        <location evidence="1">Cell membrane</location>
        <topology evidence="1">Multi-pass membrane protein</topology>
    </subcellularLocation>
</comment>
<proteinExistence type="predicted"/>
<feature type="transmembrane region" description="Helical" evidence="6">
    <location>
        <begin position="118"/>
        <end position="142"/>
    </location>
</feature>
<protein>
    <submittedName>
        <fullName evidence="8">Copper transport protein</fullName>
    </submittedName>
</protein>
<evidence type="ECO:0000256" key="6">
    <source>
        <dbReference type="SAM" id="Phobius"/>
    </source>
</evidence>
<reference evidence="8 9" key="1">
    <citation type="submission" date="2019-06" db="EMBL/GenBank/DDBJ databases">
        <title>Sequencing the genomes of 1000 actinobacteria strains.</title>
        <authorList>
            <person name="Klenk H.-P."/>
        </authorList>
    </citation>
    <scope>NUCLEOTIDE SEQUENCE [LARGE SCALE GENOMIC DNA]</scope>
    <source>
        <strain evidence="8 9">DSM 25218</strain>
    </source>
</reference>
<dbReference type="InterPro" id="IPR032694">
    <property type="entry name" value="CopC/D"/>
</dbReference>
<dbReference type="GO" id="GO:0005886">
    <property type="term" value="C:plasma membrane"/>
    <property type="evidence" value="ECO:0007669"/>
    <property type="project" value="UniProtKB-SubCell"/>
</dbReference>
<dbReference type="OrthoDB" id="54058at2"/>
<keyword evidence="9" id="KW-1185">Reference proteome</keyword>
<gene>
    <name evidence="8" type="ORF">FB381_2806</name>
</gene>
<accession>A0A543A8U2</accession>
<sequence>MLPGWGAAVVTVHLIAAVIWVGALIHVVRIAFARRRAGQATLAIIVAYARIALWLAVVVVTAGTLSALVVIPLGEVPSVIPGTTYGRWLIAKLVLVALALALAVYARWHMARRRSQPLAAVRIEAVVLACVLVTSAALTALAPPAPKDLPLPFPPPAVGPVVAVGDRAGWIGIGATASQGQLVIRLSTPDTTGGLDPAAAEDYSLVGNLAASDATEHQLRFRRCGAACFVAAVDWAPGHSTITLEADAERFAGGSAAVVIPWLPAQRPELLQAAVKATGAERQLVVYEQVTSDTRSGLGDLTGLPMAGDEYVGVGPYGSGRAPIVVLLDRADGERTIALGYPGEATYVRP</sequence>
<feature type="transmembrane region" description="Helical" evidence="6">
    <location>
        <begin position="6"/>
        <end position="28"/>
    </location>
</feature>
<keyword evidence="2" id="KW-1003">Cell membrane</keyword>
<dbReference type="GO" id="GO:0006825">
    <property type="term" value="P:copper ion transport"/>
    <property type="evidence" value="ECO:0007669"/>
    <property type="project" value="InterPro"/>
</dbReference>
<dbReference type="InterPro" id="IPR008457">
    <property type="entry name" value="Cu-R_CopD_dom"/>
</dbReference>
<evidence type="ECO:0000256" key="3">
    <source>
        <dbReference type="ARBA" id="ARBA00022692"/>
    </source>
</evidence>
<evidence type="ECO:0000256" key="5">
    <source>
        <dbReference type="ARBA" id="ARBA00023136"/>
    </source>
</evidence>
<evidence type="ECO:0000313" key="9">
    <source>
        <dbReference type="Proteomes" id="UP000320209"/>
    </source>
</evidence>
<comment type="caution">
    <text evidence="8">The sequence shown here is derived from an EMBL/GenBank/DDBJ whole genome shotgun (WGS) entry which is preliminary data.</text>
</comment>
<evidence type="ECO:0000313" key="8">
    <source>
        <dbReference type="EMBL" id="TQL68906.1"/>
    </source>
</evidence>
<evidence type="ECO:0000256" key="1">
    <source>
        <dbReference type="ARBA" id="ARBA00004651"/>
    </source>
</evidence>
<name>A0A543A8U2_9ACTN</name>
<organism evidence="8 9">
    <name type="scientific">Nocardioides albertanoniae</name>
    <dbReference type="NCBI Taxonomy" id="1175486"/>
    <lineage>
        <taxon>Bacteria</taxon>
        <taxon>Bacillati</taxon>
        <taxon>Actinomycetota</taxon>
        <taxon>Actinomycetes</taxon>
        <taxon>Propionibacteriales</taxon>
        <taxon>Nocardioidaceae</taxon>
        <taxon>Nocardioides</taxon>
    </lineage>
</organism>
<evidence type="ECO:0000256" key="4">
    <source>
        <dbReference type="ARBA" id="ARBA00022989"/>
    </source>
</evidence>
<dbReference type="AlphaFoldDB" id="A0A543A8U2"/>
<dbReference type="PANTHER" id="PTHR34820:SF4">
    <property type="entry name" value="INNER MEMBRANE PROTEIN YEBZ"/>
    <property type="match status" value="1"/>
</dbReference>
<dbReference type="PANTHER" id="PTHR34820">
    <property type="entry name" value="INNER MEMBRANE PROTEIN YEBZ"/>
    <property type="match status" value="1"/>
</dbReference>
<dbReference type="Pfam" id="PF05425">
    <property type="entry name" value="CopD"/>
    <property type="match status" value="1"/>
</dbReference>
<evidence type="ECO:0000256" key="2">
    <source>
        <dbReference type="ARBA" id="ARBA00022475"/>
    </source>
</evidence>
<feature type="domain" description="Copper resistance protein D" evidence="7">
    <location>
        <begin position="47"/>
        <end position="138"/>
    </location>
</feature>